<evidence type="ECO:0000259" key="9">
    <source>
        <dbReference type="Pfam" id="PF01370"/>
    </source>
</evidence>
<dbReference type="Gene3D" id="3.40.50.720">
    <property type="entry name" value="NAD(P)-binding Rossmann-like Domain"/>
    <property type="match status" value="1"/>
</dbReference>
<keyword evidence="7" id="KW-0511">Multifunctional enzyme</keyword>
<dbReference type="FunFam" id="3.40.50.720:FF:000101">
    <property type="entry name" value="GDP-L-fucose synthase"/>
    <property type="match status" value="1"/>
</dbReference>
<accession>A0A1Y1HPT7</accession>
<protein>
    <recommendedName>
        <fullName evidence="3">GDP-L-fucose synthase</fullName>
        <ecNumber evidence="3">1.1.1.271</ecNumber>
    </recommendedName>
</protein>
<evidence type="ECO:0000313" key="11">
    <source>
        <dbReference type="Proteomes" id="UP000054558"/>
    </source>
</evidence>
<dbReference type="OrthoDB" id="202470at2759"/>
<proteinExistence type="inferred from homology"/>
<dbReference type="CDD" id="cd05239">
    <property type="entry name" value="GDP_FS_SDR_e"/>
    <property type="match status" value="1"/>
</dbReference>
<dbReference type="Proteomes" id="UP000054558">
    <property type="component" value="Unassembled WGS sequence"/>
</dbReference>
<gene>
    <name evidence="10" type="ORF">KFL_000220220</name>
</gene>
<keyword evidence="4" id="KW-0521">NADP</keyword>
<comment type="catalytic activity">
    <reaction evidence="8">
        <text>GDP-beta-L-fucose + NADP(+) = GDP-4-dehydro-alpha-D-rhamnose + NADPH + H(+)</text>
        <dbReference type="Rhea" id="RHEA:18885"/>
        <dbReference type="ChEBI" id="CHEBI:15378"/>
        <dbReference type="ChEBI" id="CHEBI:57273"/>
        <dbReference type="ChEBI" id="CHEBI:57783"/>
        <dbReference type="ChEBI" id="CHEBI:57964"/>
        <dbReference type="ChEBI" id="CHEBI:58349"/>
        <dbReference type="EC" id="1.1.1.271"/>
    </reaction>
</comment>
<keyword evidence="6" id="KW-0413">Isomerase</keyword>
<dbReference type="OMA" id="FMYAGDL"/>
<dbReference type="Pfam" id="PF01370">
    <property type="entry name" value="Epimerase"/>
    <property type="match status" value="1"/>
</dbReference>
<dbReference type="STRING" id="105231.A0A1Y1HPT7"/>
<dbReference type="Gene3D" id="3.90.25.10">
    <property type="entry name" value="UDP-galactose 4-epimerase, domain 1"/>
    <property type="match status" value="1"/>
</dbReference>
<keyword evidence="11" id="KW-1185">Reference proteome</keyword>
<feature type="domain" description="NAD-dependent epimerase/dehydratase" evidence="9">
    <location>
        <begin position="19"/>
        <end position="250"/>
    </location>
</feature>
<dbReference type="PANTHER" id="PTHR43238:SF1">
    <property type="entry name" value="GDP-L-FUCOSE SYNTHASE"/>
    <property type="match status" value="1"/>
</dbReference>
<dbReference type="InterPro" id="IPR036291">
    <property type="entry name" value="NAD(P)-bd_dom_sf"/>
</dbReference>
<evidence type="ECO:0000256" key="4">
    <source>
        <dbReference type="ARBA" id="ARBA00022857"/>
    </source>
</evidence>
<dbReference type="GO" id="GO:0050577">
    <property type="term" value="F:GDP-L-fucose synthase activity"/>
    <property type="evidence" value="ECO:0000318"/>
    <property type="project" value="GO_Central"/>
</dbReference>
<evidence type="ECO:0000313" key="10">
    <source>
        <dbReference type="EMBL" id="GAQ78991.1"/>
    </source>
</evidence>
<evidence type="ECO:0000256" key="1">
    <source>
        <dbReference type="ARBA" id="ARBA00004883"/>
    </source>
</evidence>
<dbReference type="AlphaFoldDB" id="A0A1Y1HPT7"/>
<dbReference type="GO" id="GO:0016853">
    <property type="term" value="F:isomerase activity"/>
    <property type="evidence" value="ECO:0007669"/>
    <property type="project" value="UniProtKB-KW"/>
</dbReference>
<dbReference type="EMBL" id="DF236971">
    <property type="protein sequence ID" value="GAQ78991.1"/>
    <property type="molecule type" value="Genomic_DNA"/>
</dbReference>
<dbReference type="InterPro" id="IPR028614">
    <property type="entry name" value="GDP_fucose/colitose_synth"/>
</dbReference>
<dbReference type="InterPro" id="IPR001509">
    <property type="entry name" value="Epimerase_deHydtase"/>
</dbReference>
<evidence type="ECO:0000256" key="8">
    <source>
        <dbReference type="ARBA" id="ARBA00051935"/>
    </source>
</evidence>
<dbReference type="EC" id="1.1.1.271" evidence="3"/>
<keyword evidence="5" id="KW-0560">Oxidoreductase</keyword>
<evidence type="ECO:0000256" key="5">
    <source>
        <dbReference type="ARBA" id="ARBA00023002"/>
    </source>
</evidence>
<evidence type="ECO:0000256" key="6">
    <source>
        <dbReference type="ARBA" id="ARBA00023235"/>
    </source>
</evidence>
<name>A0A1Y1HPT7_KLENI</name>
<evidence type="ECO:0000256" key="3">
    <source>
        <dbReference type="ARBA" id="ARBA00012371"/>
    </source>
</evidence>
<organism evidence="10 11">
    <name type="scientific">Klebsormidium nitens</name>
    <name type="common">Green alga</name>
    <name type="synonym">Ulothrix nitens</name>
    <dbReference type="NCBI Taxonomy" id="105231"/>
    <lineage>
        <taxon>Eukaryota</taxon>
        <taxon>Viridiplantae</taxon>
        <taxon>Streptophyta</taxon>
        <taxon>Klebsormidiophyceae</taxon>
        <taxon>Klebsormidiales</taxon>
        <taxon>Klebsormidiaceae</taxon>
        <taxon>Klebsormidium</taxon>
    </lineage>
</organism>
<dbReference type="PANTHER" id="PTHR43238">
    <property type="entry name" value="GDP-L-FUCOSE SYNTHASE"/>
    <property type="match status" value="1"/>
</dbReference>
<dbReference type="HAMAP" id="MF_00956">
    <property type="entry name" value="GDP_fucose_synth"/>
    <property type="match status" value="1"/>
</dbReference>
<dbReference type="GO" id="GO:0042351">
    <property type="term" value="P:'de novo' GDP-L-fucose biosynthetic process"/>
    <property type="evidence" value="ECO:0007669"/>
    <property type="project" value="UniProtKB-UniPathway"/>
</dbReference>
<evidence type="ECO:0000256" key="7">
    <source>
        <dbReference type="ARBA" id="ARBA00023268"/>
    </source>
</evidence>
<evidence type="ECO:0000256" key="2">
    <source>
        <dbReference type="ARBA" id="ARBA00005959"/>
    </source>
</evidence>
<sequence>MTGVDGAKSAQPIAKDAKIYVAGHRGLVGAAIVRRLQQEGYNNLVMKTHKELDLKRQADVEAFFEAEKPAVVVIAAAKVGGILANSTYPADFIADNIMIQTNLIDSAYKSGVKKLLFLGSSCIYPKFAPQPIKEDALLTSPLEPTNEWYAIAKIAGIKMCQAYRIQYGFDAISGMPTNLYGPHDNFHPTNSHVLPALIRRFHEAKRDGLKEVVCWGTGSPLREFLHVDDLADATVFLLNNYSDLEHVNMGSGSEVTIKDLAELVKEVVGYEGELKWDTTKPDGTPRKLMDNSKIAGLGWTAKISLKEGLTGTYQWYLENYVNGNMVPQSH</sequence>
<comment type="pathway">
    <text evidence="1">Nucleotide-sugar biosynthesis; GDP-L-fucose biosynthesis via de novo pathway; GDP-L-fucose from GDP-alpha-D-mannose: step 2/2.</text>
</comment>
<comment type="similarity">
    <text evidence="2">Belongs to the NAD(P)-dependent epimerase/dehydratase family. Fucose synthase subfamily.</text>
</comment>
<dbReference type="SUPFAM" id="SSF51735">
    <property type="entry name" value="NAD(P)-binding Rossmann-fold domains"/>
    <property type="match status" value="1"/>
</dbReference>
<reference evidence="10 11" key="1">
    <citation type="journal article" date="2014" name="Nat. Commun.">
        <title>Klebsormidium flaccidum genome reveals primary factors for plant terrestrial adaptation.</title>
        <authorList>
            <person name="Hori K."/>
            <person name="Maruyama F."/>
            <person name="Fujisawa T."/>
            <person name="Togashi T."/>
            <person name="Yamamoto N."/>
            <person name="Seo M."/>
            <person name="Sato S."/>
            <person name="Yamada T."/>
            <person name="Mori H."/>
            <person name="Tajima N."/>
            <person name="Moriyama T."/>
            <person name="Ikeuchi M."/>
            <person name="Watanabe M."/>
            <person name="Wada H."/>
            <person name="Kobayashi K."/>
            <person name="Saito M."/>
            <person name="Masuda T."/>
            <person name="Sasaki-Sekimoto Y."/>
            <person name="Mashiguchi K."/>
            <person name="Awai K."/>
            <person name="Shimojima M."/>
            <person name="Masuda S."/>
            <person name="Iwai M."/>
            <person name="Nobusawa T."/>
            <person name="Narise T."/>
            <person name="Kondo S."/>
            <person name="Saito H."/>
            <person name="Sato R."/>
            <person name="Murakawa M."/>
            <person name="Ihara Y."/>
            <person name="Oshima-Yamada Y."/>
            <person name="Ohtaka K."/>
            <person name="Satoh M."/>
            <person name="Sonobe K."/>
            <person name="Ishii M."/>
            <person name="Ohtani R."/>
            <person name="Kanamori-Sato M."/>
            <person name="Honoki R."/>
            <person name="Miyazaki D."/>
            <person name="Mochizuki H."/>
            <person name="Umetsu J."/>
            <person name="Higashi K."/>
            <person name="Shibata D."/>
            <person name="Kamiya Y."/>
            <person name="Sato N."/>
            <person name="Nakamura Y."/>
            <person name="Tabata S."/>
            <person name="Ida S."/>
            <person name="Kurokawa K."/>
            <person name="Ohta H."/>
        </authorList>
    </citation>
    <scope>NUCLEOTIDE SEQUENCE [LARGE SCALE GENOMIC DNA]</scope>
    <source>
        <strain evidence="10 11">NIES-2285</strain>
    </source>
</reference>
<dbReference type="UniPathway" id="UPA00128">
    <property type="reaction ID" value="UER00191"/>
</dbReference>